<dbReference type="Proteomes" id="UP000662314">
    <property type="component" value="Unassembled WGS sequence"/>
</dbReference>
<dbReference type="EMBL" id="JAECZA010000316">
    <property type="protein sequence ID" value="MBH8578229.1"/>
    <property type="molecule type" value="Genomic_DNA"/>
</dbReference>
<evidence type="ECO:0000313" key="1">
    <source>
        <dbReference type="EMBL" id="MBH8578229.1"/>
    </source>
</evidence>
<dbReference type="RefSeq" id="WP_214436921.1">
    <property type="nucleotide sequence ID" value="NZ_CAWPUQ010000255.1"/>
</dbReference>
<organism evidence="1 2">
    <name type="scientific">Dendronalium phyllosphericum CENA369</name>
    <dbReference type="NCBI Taxonomy" id="1725256"/>
    <lineage>
        <taxon>Bacteria</taxon>
        <taxon>Bacillati</taxon>
        <taxon>Cyanobacteriota</taxon>
        <taxon>Cyanophyceae</taxon>
        <taxon>Nostocales</taxon>
        <taxon>Nostocaceae</taxon>
        <taxon>Dendronalium</taxon>
        <taxon>Dendronalium phyllosphericum</taxon>
    </lineage>
</organism>
<protein>
    <submittedName>
        <fullName evidence="1">ISLre2 family transposase</fullName>
    </submittedName>
</protein>
<gene>
    <name evidence="1" type="ORF">I8752_35860</name>
</gene>
<accession>A0A8J7LQK9</accession>
<dbReference type="AlphaFoldDB" id="A0A8J7LQK9"/>
<reference evidence="1 2" key="1">
    <citation type="journal article" date="2021" name="Int. J. Syst. Evol. Microbiol.">
        <title>Amazonocrinis nigriterrae gen. nov., sp. nov., Atlanticothrix silvestris gen. nov., sp. nov. and Dendronalium phyllosphericum gen. nov., sp. nov., nostocacean cyanobacteria from Brazilian environments.</title>
        <authorList>
            <person name="Alvarenga D.O."/>
            <person name="Andreote A.P.D."/>
            <person name="Branco L.H.Z."/>
            <person name="Delbaje E."/>
            <person name="Cruz R.B."/>
            <person name="Varani A.M."/>
            <person name="Fiore M.F."/>
        </authorList>
    </citation>
    <scope>NUCLEOTIDE SEQUENCE [LARGE SCALE GENOMIC DNA]</scope>
    <source>
        <strain evidence="1 2">CENA369</strain>
    </source>
</reference>
<keyword evidence="2" id="KW-1185">Reference proteome</keyword>
<name>A0A8J7LQK9_9NOST</name>
<evidence type="ECO:0000313" key="2">
    <source>
        <dbReference type="Proteomes" id="UP000662314"/>
    </source>
</evidence>
<comment type="caution">
    <text evidence="1">The sequence shown here is derived from an EMBL/GenBank/DDBJ whole genome shotgun (WGS) entry which is preliminary data.</text>
</comment>
<proteinExistence type="predicted"/>
<sequence length="487" mass="55605">MNEKIYSSLDLSKSLSDFKEKVTKLLETKNLSKWSAQTFKALEAEIRNTALRLAGECVAVLLNKLSQSQEALNIAINQTRSLSNQEIKKYGNYTRQILTVGNVKVTLSLPYMVERYKQSHQKGKYLKLGFCPFLKWLGIEEGLTPLIWTTITKYGAIAGSFEAARTILTDWGVKISLKRIERLTYYFGKIGINLRQSKLSSLEMGNLPTLNVLKDQRVVIAVDGGRTRIRINKKGRRKLKTNRLGFTGEWVEPKLLTIYTVDEHGRKIRTSSLPITNDGTYLGYQEFLNILEMYLVDLGISQAKQVLLVADGAEWIWKHIPPLLEKLKCPSATYQLLDFYHAASHLHDFADAAFTTDNERQSWFKKARKALKKGQALNLMRDMGKFIASATGERCKTLIRERNYILKAYRRRLLNYPLVASHQLPLGSGAVESLIRQAVNLRMKGNGKFWLPDNAEIMLHLRCQWCAYSWDNFCNSIFDSFLNPSSA</sequence>